<proteinExistence type="predicted"/>
<reference evidence="2" key="1">
    <citation type="submission" date="2018-05" db="EMBL/GenBank/DDBJ databases">
        <title>Complete Genome Sequence of Methylobacterium sp. 17SD2-17.</title>
        <authorList>
            <person name="Srinivasan S."/>
        </authorList>
    </citation>
    <scope>NUCLEOTIDE SEQUENCE [LARGE SCALE GENOMIC DNA]</scope>
    <source>
        <strain evidence="2">17SD2-17</strain>
    </source>
</reference>
<gene>
    <name evidence="1" type="ORF">DK389_28905</name>
</gene>
<dbReference type="AlphaFoldDB" id="A0A2U8WC95"/>
<evidence type="ECO:0000313" key="2">
    <source>
        <dbReference type="Proteomes" id="UP000245926"/>
    </source>
</evidence>
<organism evidence="1 2">
    <name type="scientific">Methylobacterium durans</name>
    <dbReference type="NCBI Taxonomy" id="2202825"/>
    <lineage>
        <taxon>Bacteria</taxon>
        <taxon>Pseudomonadati</taxon>
        <taxon>Pseudomonadota</taxon>
        <taxon>Alphaproteobacteria</taxon>
        <taxon>Hyphomicrobiales</taxon>
        <taxon>Methylobacteriaceae</taxon>
        <taxon>Methylobacterium</taxon>
    </lineage>
</organism>
<accession>A0A2U8WC95</accession>
<protein>
    <submittedName>
        <fullName evidence="1">Uncharacterized protein</fullName>
    </submittedName>
</protein>
<sequence length="151" mass="16311">MFYNHDYTDSPAIAKLEALHAAERRLLNITLRIAGGRTRYAFPRHNADAAIAHAVGEVERYRHEFDRALASDAAGEPYRLPPSAAGLKLALQNRVTRNEADRGIGAMGPVLFAARQVDAADAAEISLTEVSRERGRSLADLDAGFASPAGE</sequence>
<dbReference type="KEGG" id="mets:DK389_28905"/>
<name>A0A2U8WC95_9HYPH</name>
<evidence type="ECO:0000313" key="1">
    <source>
        <dbReference type="EMBL" id="AWN43804.1"/>
    </source>
</evidence>
<dbReference type="Proteomes" id="UP000245926">
    <property type="component" value="Chromosome"/>
</dbReference>
<keyword evidence="2" id="KW-1185">Reference proteome</keyword>
<dbReference type="EMBL" id="CP029550">
    <property type="protein sequence ID" value="AWN43804.1"/>
    <property type="molecule type" value="Genomic_DNA"/>
</dbReference>